<dbReference type="OrthoDB" id="7268727at2"/>
<dbReference type="Gene3D" id="3.90.1590.10">
    <property type="entry name" value="glutathione-dependent formaldehyde- activating enzyme (gfa)"/>
    <property type="match status" value="1"/>
</dbReference>
<dbReference type="AlphaFoldDB" id="A0A844XYE6"/>
<keyword evidence="2" id="KW-1185">Reference proteome</keyword>
<dbReference type="Proteomes" id="UP000444185">
    <property type="component" value="Unassembled WGS sequence"/>
</dbReference>
<dbReference type="SUPFAM" id="SSF51316">
    <property type="entry name" value="Mss4-like"/>
    <property type="match status" value="1"/>
</dbReference>
<sequence>MSDLPFSCSCGAIAGTLVDVGPKAGDRYVCYCNDCRDFARYLGKDAEVLDAAGGSSVYQTRVGHLRIERGLDHLACVNMAGKQTLRWFCRDCRTPLFNTMDNGRWPFLSMITAGCDKAQCDAVLGPPRGSVFAEHATGQDLVTPPVTAFAMIRRVIVRLFADKFSGSNKRYALFDPVTKAPVAQPLSLSDAEKAALGRS</sequence>
<dbReference type="InterPro" id="IPR011057">
    <property type="entry name" value="Mss4-like_sf"/>
</dbReference>
<comment type="caution">
    <text evidence="1">The sequence shown here is derived from an EMBL/GenBank/DDBJ whole genome shotgun (WGS) entry which is preliminary data.</text>
</comment>
<dbReference type="Pfam" id="PF19648">
    <property type="entry name" value="DUF6151"/>
    <property type="match status" value="1"/>
</dbReference>
<name>A0A844XYE6_9SPHN</name>
<reference evidence="1 2" key="1">
    <citation type="submission" date="2019-12" db="EMBL/GenBank/DDBJ databases">
        <title>Genomic-based taxomic classification of the family Erythrobacteraceae.</title>
        <authorList>
            <person name="Xu L."/>
        </authorList>
    </citation>
    <scope>NUCLEOTIDE SEQUENCE [LARGE SCALE GENOMIC DNA]</scope>
    <source>
        <strain evidence="1 2">DSM 16225</strain>
    </source>
</reference>
<evidence type="ECO:0000313" key="1">
    <source>
        <dbReference type="EMBL" id="MXO50217.1"/>
    </source>
</evidence>
<gene>
    <name evidence="1" type="ORF">GRI42_02745</name>
</gene>
<organism evidence="1 2">
    <name type="scientific">Qipengyuania gaetbuli</name>
    <dbReference type="NCBI Taxonomy" id="266952"/>
    <lineage>
        <taxon>Bacteria</taxon>
        <taxon>Pseudomonadati</taxon>
        <taxon>Pseudomonadota</taxon>
        <taxon>Alphaproteobacteria</taxon>
        <taxon>Sphingomonadales</taxon>
        <taxon>Erythrobacteraceae</taxon>
        <taxon>Qipengyuania</taxon>
    </lineage>
</organism>
<protein>
    <recommendedName>
        <fullName evidence="3">CENP-V/GFA domain-containing protein</fullName>
    </recommendedName>
</protein>
<dbReference type="RefSeq" id="WP_160606700.1">
    <property type="nucleotide sequence ID" value="NZ_WTYF01000004.1"/>
</dbReference>
<evidence type="ECO:0008006" key="3">
    <source>
        <dbReference type="Google" id="ProtNLM"/>
    </source>
</evidence>
<dbReference type="EMBL" id="WTYF01000004">
    <property type="protein sequence ID" value="MXO50217.1"/>
    <property type="molecule type" value="Genomic_DNA"/>
</dbReference>
<dbReference type="InterPro" id="IPR046149">
    <property type="entry name" value="DUF6151"/>
</dbReference>
<proteinExistence type="predicted"/>
<accession>A0A844XYE6</accession>
<evidence type="ECO:0000313" key="2">
    <source>
        <dbReference type="Proteomes" id="UP000444185"/>
    </source>
</evidence>